<keyword evidence="1 3" id="KW-0597">Phosphoprotein</keyword>
<dbReference type="InterPro" id="IPR016032">
    <property type="entry name" value="Sig_transdc_resp-reg_C-effctor"/>
</dbReference>
<dbReference type="SMART" id="SM00448">
    <property type="entry name" value="REC"/>
    <property type="match status" value="1"/>
</dbReference>
<dbReference type="EMBL" id="JASVWF010000008">
    <property type="protein sequence ID" value="MDL5159690.1"/>
    <property type="molecule type" value="Genomic_DNA"/>
</dbReference>
<proteinExistence type="predicted"/>
<evidence type="ECO:0000313" key="6">
    <source>
        <dbReference type="EMBL" id="MDL5159690.1"/>
    </source>
</evidence>
<dbReference type="PRINTS" id="PR00038">
    <property type="entry name" value="HTHLUXR"/>
</dbReference>
<dbReference type="PROSITE" id="PS50110">
    <property type="entry name" value="RESPONSE_REGULATORY"/>
    <property type="match status" value="1"/>
</dbReference>
<evidence type="ECO:0000313" key="7">
    <source>
        <dbReference type="Proteomes" id="UP001231924"/>
    </source>
</evidence>
<dbReference type="Proteomes" id="UP001231924">
    <property type="component" value="Unassembled WGS sequence"/>
</dbReference>
<evidence type="ECO:0000256" key="3">
    <source>
        <dbReference type="PROSITE-ProRule" id="PRU00169"/>
    </source>
</evidence>
<name>A0ABT7MG92_9PSEU</name>
<gene>
    <name evidence="6" type="ORF">QRT03_27240</name>
</gene>
<dbReference type="CDD" id="cd17535">
    <property type="entry name" value="REC_NarL-like"/>
    <property type="match status" value="1"/>
</dbReference>
<dbReference type="SUPFAM" id="SSF52172">
    <property type="entry name" value="CheY-like"/>
    <property type="match status" value="1"/>
</dbReference>
<keyword evidence="7" id="KW-1185">Reference proteome</keyword>
<comment type="caution">
    <text evidence="6">The sequence shown here is derived from an EMBL/GenBank/DDBJ whole genome shotgun (WGS) entry which is preliminary data.</text>
</comment>
<dbReference type="CDD" id="cd06170">
    <property type="entry name" value="LuxR_C_like"/>
    <property type="match status" value="1"/>
</dbReference>
<evidence type="ECO:0000256" key="1">
    <source>
        <dbReference type="ARBA" id="ARBA00022553"/>
    </source>
</evidence>
<feature type="modified residue" description="4-aspartylphosphate" evidence="3">
    <location>
        <position position="54"/>
    </location>
</feature>
<dbReference type="PANTHER" id="PTHR43214">
    <property type="entry name" value="TWO-COMPONENT RESPONSE REGULATOR"/>
    <property type="match status" value="1"/>
</dbReference>
<dbReference type="RefSeq" id="WP_286056295.1">
    <property type="nucleotide sequence ID" value="NZ_JASVWF010000008.1"/>
</dbReference>
<dbReference type="InterPro" id="IPR011006">
    <property type="entry name" value="CheY-like_superfamily"/>
</dbReference>
<reference evidence="6 7" key="1">
    <citation type="submission" date="2023-06" db="EMBL/GenBank/DDBJ databases">
        <title>Actinomycetospora Odt1-22.</title>
        <authorList>
            <person name="Supong K."/>
        </authorList>
    </citation>
    <scope>NUCLEOTIDE SEQUENCE [LARGE SCALE GENOMIC DNA]</scope>
    <source>
        <strain evidence="6 7">Odt1-22</strain>
    </source>
</reference>
<evidence type="ECO:0000259" key="5">
    <source>
        <dbReference type="PROSITE" id="PS50110"/>
    </source>
</evidence>
<evidence type="ECO:0000259" key="4">
    <source>
        <dbReference type="PROSITE" id="PS50043"/>
    </source>
</evidence>
<evidence type="ECO:0000256" key="2">
    <source>
        <dbReference type="ARBA" id="ARBA00023125"/>
    </source>
</evidence>
<dbReference type="SUPFAM" id="SSF46894">
    <property type="entry name" value="C-terminal effector domain of the bipartite response regulators"/>
    <property type="match status" value="1"/>
</dbReference>
<dbReference type="Gene3D" id="3.40.50.2300">
    <property type="match status" value="1"/>
</dbReference>
<dbReference type="PANTHER" id="PTHR43214:SF43">
    <property type="entry name" value="TWO-COMPONENT RESPONSE REGULATOR"/>
    <property type="match status" value="1"/>
</dbReference>
<dbReference type="InterPro" id="IPR001789">
    <property type="entry name" value="Sig_transdc_resp-reg_receiver"/>
</dbReference>
<feature type="domain" description="HTH luxR-type" evidence="4">
    <location>
        <begin position="139"/>
        <end position="204"/>
    </location>
</feature>
<dbReference type="Pfam" id="PF00072">
    <property type="entry name" value="Response_reg"/>
    <property type="match status" value="1"/>
</dbReference>
<organism evidence="6 7">
    <name type="scientific">Actinomycetospora termitidis</name>
    <dbReference type="NCBI Taxonomy" id="3053470"/>
    <lineage>
        <taxon>Bacteria</taxon>
        <taxon>Bacillati</taxon>
        <taxon>Actinomycetota</taxon>
        <taxon>Actinomycetes</taxon>
        <taxon>Pseudonocardiales</taxon>
        <taxon>Pseudonocardiaceae</taxon>
        <taxon>Actinomycetospora</taxon>
    </lineage>
</organism>
<feature type="domain" description="Response regulatory" evidence="5">
    <location>
        <begin position="3"/>
        <end position="119"/>
    </location>
</feature>
<dbReference type="SMART" id="SM00421">
    <property type="entry name" value="HTH_LUXR"/>
    <property type="match status" value="1"/>
</dbReference>
<dbReference type="Pfam" id="PF00196">
    <property type="entry name" value="GerE"/>
    <property type="match status" value="1"/>
</dbReference>
<protein>
    <submittedName>
        <fullName evidence="6">Response regulator transcription factor</fullName>
    </submittedName>
</protein>
<dbReference type="InterPro" id="IPR039420">
    <property type="entry name" value="WalR-like"/>
</dbReference>
<dbReference type="InterPro" id="IPR058245">
    <property type="entry name" value="NreC/VraR/RcsB-like_REC"/>
</dbReference>
<sequence>MTTVLVVDDHAVVRQGLVTLISTVDDLTVVGEARDGDAAVTETERLRPDVVLMDLSMPGTDGATATGRIRTAVPGTRVLVLTSFADQRHVLAALDAGADGYLLKHAEPETIIEGLRQVARGEVPLDGRAARVLLSARSAPARTVDLTDRETEVLLLVADGLGNKQIARRLTITERTVKNHLTNIYQRLGVTDRTQAALWTARHLRPADQ</sequence>
<dbReference type="PROSITE" id="PS00622">
    <property type="entry name" value="HTH_LUXR_1"/>
    <property type="match status" value="1"/>
</dbReference>
<dbReference type="InterPro" id="IPR000792">
    <property type="entry name" value="Tscrpt_reg_LuxR_C"/>
</dbReference>
<keyword evidence="2" id="KW-0238">DNA-binding</keyword>
<accession>A0ABT7MG92</accession>
<dbReference type="PROSITE" id="PS50043">
    <property type="entry name" value="HTH_LUXR_2"/>
    <property type="match status" value="1"/>
</dbReference>